<feature type="repeat" description="ANK" evidence="3">
    <location>
        <begin position="692"/>
        <end position="724"/>
    </location>
</feature>
<organism evidence="5 6">
    <name type="scientific">Mytilus galloprovincialis</name>
    <name type="common">Mediterranean mussel</name>
    <dbReference type="NCBI Taxonomy" id="29158"/>
    <lineage>
        <taxon>Eukaryota</taxon>
        <taxon>Metazoa</taxon>
        <taxon>Spiralia</taxon>
        <taxon>Lophotrochozoa</taxon>
        <taxon>Mollusca</taxon>
        <taxon>Bivalvia</taxon>
        <taxon>Autobranchia</taxon>
        <taxon>Pteriomorphia</taxon>
        <taxon>Mytilida</taxon>
        <taxon>Mytiloidea</taxon>
        <taxon>Mytilidae</taxon>
        <taxon>Mytilinae</taxon>
        <taxon>Mytilus</taxon>
    </lineage>
</organism>
<accession>A0A8B6FGS0</accession>
<feature type="repeat" description="ANK" evidence="3">
    <location>
        <begin position="560"/>
        <end position="587"/>
    </location>
</feature>
<dbReference type="Pfam" id="PF13637">
    <property type="entry name" value="Ank_4"/>
    <property type="match status" value="1"/>
</dbReference>
<dbReference type="PROSITE" id="PS50088">
    <property type="entry name" value="ANK_REPEAT"/>
    <property type="match status" value="9"/>
</dbReference>
<feature type="repeat" description="ANK" evidence="3">
    <location>
        <begin position="494"/>
        <end position="526"/>
    </location>
</feature>
<dbReference type="InterPro" id="IPR036770">
    <property type="entry name" value="Ankyrin_rpt-contain_sf"/>
</dbReference>
<dbReference type="SMART" id="SM00248">
    <property type="entry name" value="ANK"/>
    <property type="match status" value="10"/>
</dbReference>
<evidence type="ECO:0000256" key="3">
    <source>
        <dbReference type="PROSITE-ProRule" id="PRU00023"/>
    </source>
</evidence>
<evidence type="ECO:0000313" key="6">
    <source>
        <dbReference type="Proteomes" id="UP000596742"/>
    </source>
</evidence>
<dbReference type="SUPFAM" id="SSF48403">
    <property type="entry name" value="Ankyrin repeat"/>
    <property type="match status" value="1"/>
</dbReference>
<feature type="repeat" description="ANK" evidence="3">
    <location>
        <begin position="428"/>
        <end position="460"/>
    </location>
</feature>
<reference evidence="5" key="1">
    <citation type="submission" date="2018-11" db="EMBL/GenBank/DDBJ databases">
        <authorList>
            <person name="Alioto T."/>
            <person name="Alioto T."/>
        </authorList>
    </citation>
    <scope>NUCLEOTIDE SEQUENCE</scope>
</reference>
<dbReference type="Pfam" id="PF12796">
    <property type="entry name" value="Ank_2"/>
    <property type="match status" value="3"/>
</dbReference>
<feature type="repeat" description="ANK" evidence="3">
    <location>
        <begin position="593"/>
        <end position="625"/>
    </location>
</feature>
<feature type="repeat" description="ANK" evidence="3">
    <location>
        <begin position="659"/>
        <end position="686"/>
    </location>
</feature>
<dbReference type="InterPro" id="IPR027417">
    <property type="entry name" value="P-loop_NTPase"/>
</dbReference>
<dbReference type="InterPro" id="IPR049050">
    <property type="entry name" value="nSTAND3"/>
</dbReference>
<evidence type="ECO:0000256" key="1">
    <source>
        <dbReference type="ARBA" id="ARBA00022737"/>
    </source>
</evidence>
<evidence type="ECO:0000259" key="4">
    <source>
        <dbReference type="Pfam" id="PF20720"/>
    </source>
</evidence>
<feature type="repeat" description="ANK" evidence="3">
    <location>
        <begin position="626"/>
        <end position="658"/>
    </location>
</feature>
<dbReference type="Pfam" id="PF20720">
    <property type="entry name" value="nSTAND3"/>
    <property type="match status" value="1"/>
</dbReference>
<evidence type="ECO:0000256" key="2">
    <source>
        <dbReference type="ARBA" id="ARBA00023043"/>
    </source>
</evidence>
<feature type="domain" description="Novel STAND NTPase 3" evidence="4">
    <location>
        <begin position="2"/>
        <end position="155"/>
    </location>
</feature>
<proteinExistence type="predicted"/>
<dbReference type="Gene3D" id="1.25.40.20">
    <property type="entry name" value="Ankyrin repeat-containing domain"/>
    <property type="match status" value="1"/>
</dbReference>
<feature type="repeat" description="ANK" evidence="3">
    <location>
        <begin position="527"/>
        <end position="559"/>
    </location>
</feature>
<dbReference type="Proteomes" id="UP000596742">
    <property type="component" value="Unassembled WGS sequence"/>
</dbReference>
<dbReference type="PROSITE" id="PS50297">
    <property type="entry name" value="ANK_REP_REGION"/>
    <property type="match status" value="9"/>
</dbReference>
<dbReference type="EMBL" id="UYJE01006741">
    <property type="protein sequence ID" value="VDI48498.1"/>
    <property type="molecule type" value="Genomic_DNA"/>
</dbReference>
<dbReference type="AlphaFoldDB" id="A0A8B6FGS0"/>
<dbReference type="OrthoDB" id="194358at2759"/>
<keyword evidence="6" id="KW-1185">Reference proteome</keyword>
<keyword evidence="1" id="KW-0677">Repeat</keyword>
<gene>
    <name evidence="5" type="ORF">MGAL_10B054343</name>
</gene>
<dbReference type="InterPro" id="IPR002110">
    <property type="entry name" value="Ankyrin_rpt"/>
</dbReference>
<name>A0A8B6FGS0_MYTGA</name>
<feature type="repeat" description="ANK" evidence="3">
    <location>
        <begin position="461"/>
        <end position="493"/>
    </location>
</feature>
<dbReference type="Pfam" id="PF13857">
    <property type="entry name" value="Ank_5"/>
    <property type="match status" value="1"/>
</dbReference>
<dbReference type="PANTHER" id="PTHR24198:SF165">
    <property type="entry name" value="ANKYRIN REPEAT-CONTAINING PROTEIN-RELATED"/>
    <property type="match status" value="1"/>
</dbReference>
<comment type="caution">
    <text evidence="5">The sequence shown here is derived from an EMBL/GenBank/DDBJ whole genome shotgun (WGS) entry which is preliminary data.</text>
</comment>
<dbReference type="PANTHER" id="PTHR24198">
    <property type="entry name" value="ANKYRIN REPEAT AND PROTEIN KINASE DOMAIN-CONTAINING PROTEIN"/>
    <property type="match status" value="1"/>
</dbReference>
<protein>
    <recommendedName>
        <fullName evidence="4">Novel STAND NTPase 3 domain-containing protein</fullName>
    </recommendedName>
</protein>
<keyword evidence="2 3" id="KW-0040">ANK repeat</keyword>
<sequence length="739" mass="84255">MYIETNGAISVLKCIKEKGCIVVTGSSGVGKSALVRHVALKMQYEDFDILPVSNPSQIINWFNPSKKNLFVVDNFCGRYTINPMEFENWKNLMEKIKYLVERKPVKLIMSSRLQVYQDEKMKSLSFYKSCECNLLSEELCLSKTEKQSIAELYIKTNSSEIKEFYDKFDFFPLLCQLYSKNTKLKMFDFFKNPFSIYKDDIDKLQSERAYVKYCALALCVMFDNYLKEEWLTKDVNEDIKTIIKNTFEACKVVEGLPRLVVRDELDSLIQTYIRKVGGVYRTIHDKLFDFLAFYYGTVMIDCLINNASSSFIRERFLFERQSRSDEFTIVIPERYRHLYLNRMVDDWSKGNIENVYCNINMDNYKFRGMFLLHIKGLEKSKQSLLASLHDSDNNSTPLLQCCFIGDINLVTWCLNNCKGNVNHCRNGDGVSPLFFACQEGHCEVAQILINNNALIDKCDDEQLTPLYIACHQGHTGVVKMLIRNKANIDMCRNTGSSPLDIACQEGHTQVVQILIRNNAVINKCRDTGATPLYTACQEGHTLIVQMLIENTAEINRCMNTQASPLFAACQKGHTDVVQILIKNKADIFKCRYTGESPLFVACQEGFTEVVKILINNKADIFKCDNKDVSPLYIACQEGHAKVVQMLITNKADINQCRDTGASPLYVACQEGRSDVVQILINNKADIFKCGDKDMSPLYIACEEGHAKVVQMLITNKADINQCRDTGASTFVCCLSGRTF</sequence>
<evidence type="ECO:0000313" key="5">
    <source>
        <dbReference type="EMBL" id="VDI48498.1"/>
    </source>
</evidence>
<dbReference type="SUPFAM" id="SSF52540">
    <property type="entry name" value="P-loop containing nucleoside triphosphate hydrolases"/>
    <property type="match status" value="1"/>
</dbReference>